<dbReference type="Gene3D" id="3.10.450.50">
    <property type="match status" value="1"/>
</dbReference>
<evidence type="ECO:0000313" key="2">
    <source>
        <dbReference type="EMBL" id="TJZ78442.1"/>
    </source>
</evidence>
<evidence type="ECO:0000259" key="1">
    <source>
        <dbReference type="Pfam" id="PF13577"/>
    </source>
</evidence>
<evidence type="ECO:0000313" key="3">
    <source>
        <dbReference type="Proteomes" id="UP000305109"/>
    </source>
</evidence>
<dbReference type="InterPro" id="IPR037401">
    <property type="entry name" value="SnoaL-like"/>
</dbReference>
<protein>
    <submittedName>
        <fullName evidence="2">Nuclear transport factor 2 family protein</fullName>
    </submittedName>
</protein>
<reference evidence="2 3" key="1">
    <citation type="submission" date="2019-04" db="EMBL/GenBank/DDBJ databases">
        <title>Rhodococcus oryzae sp. nov., a novel actinomycete isolated from rhizosphere soil of rice (Oryza sativa L.).</title>
        <authorList>
            <person name="Li C."/>
        </authorList>
    </citation>
    <scope>NUCLEOTIDE SEQUENCE [LARGE SCALE GENOMIC DNA]</scope>
    <source>
        <strain evidence="2 3">NEAU-CX67</strain>
    </source>
</reference>
<feature type="domain" description="SnoaL-like" evidence="1">
    <location>
        <begin position="22"/>
        <end position="146"/>
    </location>
</feature>
<dbReference type="InterPro" id="IPR032710">
    <property type="entry name" value="NTF2-like_dom_sf"/>
</dbReference>
<name>A0ABY2RL18_9NOCA</name>
<organism evidence="2 3">
    <name type="scientific">Rhodococcus oryzae</name>
    <dbReference type="NCBI Taxonomy" id="2571143"/>
    <lineage>
        <taxon>Bacteria</taxon>
        <taxon>Bacillati</taxon>
        <taxon>Actinomycetota</taxon>
        <taxon>Actinomycetes</taxon>
        <taxon>Mycobacteriales</taxon>
        <taxon>Nocardiaceae</taxon>
        <taxon>Rhodococcus</taxon>
    </lineage>
</organism>
<gene>
    <name evidence="2" type="ORF">FCG67_10375</name>
</gene>
<dbReference type="Pfam" id="PF13577">
    <property type="entry name" value="SnoaL_4"/>
    <property type="match status" value="1"/>
</dbReference>
<dbReference type="RefSeq" id="WP_136909522.1">
    <property type="nucleotide sequence ID" value="NZ_SUMD01000004.1"/>
</dbReference>
<dbReference type="SUPFAM" id="SSF54427">
    <property type="entry name" value="NTF2-like"/>
    <property type="match status" value="1"/>
</dbReference>
<sequence>MTETDPGFEYRLQVLEQRLRLLEDHNEIMRLMYSYGPSVDSGLADVVGGLWIEDGVYDVDTGRMAGRCEIENMVRTHPHQGFIQQGCGHIMSPAHITVDGDAAVAVCHTQLILRRPDGSGYQVSRVTANRWELIRTKDGWRVTTRTSRILNGQEGSRAILASAFRQGDAVPR</sequence>
<proteinExistence type="predicted"/>
<keyword evidence="3" id="KW-1185">Reference proteome</keyword>
<comment type="caution">
    <text evidence="2">The sequence shown here is derived from an EMBL/GenBank/DDBJ whole genome shotgun (WGS) entry which is preliminary data.</text>
</comment>
<accession>A0ABY2RL18</accession>
<dbReference type="Proteomes" id="UP000305109">
    <property type="component" value="Unassembled WGS sequence"/>
</dbReference>
<dbReference type="EMBL" id="SUMD01000004">
    <property type="protein sequence ID" value="TJZ78442.1"/>
    <property type="molecule type" value="Genomic_DNA"/>
</dbReference>